<evidence type="ECO:0000259" key="8">
    <source>
        <dbReference type="Pfam" id="PF02837"/>
    </source>
</evidence>
<dbReference type="InterPro" id="IPR036156">
    <property type="entry name" value="Beta-gal/glucu_dom_sf"/>
</dbReference>
<dbReference type="STRING" id="1577474.GA0111570_11715"/>
<dbReference type="Pfam" id="PF02836">
    <property type="entry name" value="Glyco_hydro_2_C"/>
    <property type="match status" value="1"/>
</dbReference>
<dbReference type="GO" id="GO:0030246">
    <property type="term" value="F:carbohydrate binding"/>
    <property type="evidence" value="ECO:0007669"/>
    <property type="project" value="TreeGrafter"/>
</dbReference>
<dbReference type="FunFam" id="2.60.120.260:FF:000027">
    <property type="entry name" value="Beta-glucuronidase"/>
    <property type="match status" value="1"/>
</dbReference>
<dbReference type="InterPro" id="IPR006102">
    <property type="entry name" value="Ig-like_GH2"/>
</dbReference>
<dbReference type="InterPro" id="IPR006103">
    <property type="entry name" value="Glyco_hydro_2_cat"/>
</dbReference>
<keyword evidence="5" id="KW-0326">Glycosidase</keyword>
<dbReference type="InterPro" id="IPR013783">
    <property type="entry name" value="Ig-like_fold"/>
</dbReference>
<dbReference type="PANTHER" id="PTHR10066:SF67">
    <property type="entry name" value="BETA-GLUCURONIDASE"/>
    <property type="match status" value="1"/>
</dbReference>
<dbReference type="InterPro" id="IPR023232">
    <property type="entry name" value="Glyco_hydro_2_AS"/>
</dbReference>
<keyword evidence="4" id="KW-0378">Hydrolase</keyword>
<name>A0A1G6IKY1_9ACTN</name>
<dbReference type="Gene3D" id="2.60.40.10">
    <property type="entry name" value="Immunoglobulins"/>
    <property type="match status" value="1"/>
</dbReference>
<evidence type="ECO:0000259" key="6">
    <source>
        <dbReference type="Pfam" id="PF00703"/>
    </source>
</evidence>
<dbReference type="FunFam" id="3.20.20.80:FF:000080">
    <property type="entry name" value="Beta-glucuronidase UidA"/>
    <property type="match status" value="1"/>
</dbReference>
<dbReference type="InterPro" id="IPR006101">
    <property type="entry name" value="Glyco_hydro_2"/>
</dbReference>
<evidence type="ECO:0000313" key="10">
    <source>
        <dbReference type="Proteomes" id="UP000199086"/>
    </source>
</evidence>
<organism evidence="9 10">
    <name type="scientific">Raineyella antarctica</name>
    <dbReference type="NCBI Taxonomy" id="1577474"/>
    <lineage>
        <taxon>Bacteria</taxon>
        <taxon>Bacillati</taxon>
        <taxon>Actinomycetota</taxon>
        <taxon>Actinomycetes</taxon>
        <taxon>Propionibacteriales</taxon>
        <taxon>Propionibacteriaceae</taxon>
        <taxon>Raineyella</taxon>
    </lineage>
</organism>
<dbReference type="PANTHER" id="PTHR10066">
    <property type="entry name" value="BETA-GLUCURONIDASE"/>
    <property type="match status" value="1"/>
</dbReference>
<dbReference type="Gene3D" id="3.20.20.80">
    <property type="entry name" value="Glycosidases"/>
    <property type="match status" value="1"/>
</dbReference>
<evidence type="ECO:0000256" key="2">
    <source>
        <dbReference type="ARBA" id="ARBA00012761"/>
    </source>
</evidence>
<dbReference type="GO" id="GO:0004566">
    <property type="term" value="F:beta-glucuronidase activity"/>
    <property type="evidence" value="ECO:0007669"/>
    <property type="project" value="UniProtKB-EC"/>
</dbReference>
<reference evidence="9 10" key="1">
    <citation type="submission" date="2016-06" db="EMBL/GenBank/DDBJ databases">
        <authorList>
            <person name="Olsen C.W."/>
            <person name="Carey S."/>
            <person name="Hinshaw L."/>
            <person name="Karasin A.I."/>
        </authorList>
    </citation>
    <scope>NUCLEOTIDE SEQUENCE [LARGE SCALE GENOMIC DNA]</scope>
    <source>
        <strain evidence="9 10">LZ-22</strain>
    </source>
</reference>
<dbReference type="SUPFAM" id="SSF49303">
    <property type="entry name" value="beta-Galactosidase/glucuronidase domain"/>
    <property type="match status" value="1"/>
</dbReference>
<accession>A0A1G6IKY1</accession>
<comment type="similarity">
    <text evidence="1">Belongs to the glycosyl hydrolase 2 family.</text>
</comment>
<proteinExistence type="inferred from homology"/>
<dbReference type="PROSITE" id="PS00608">
    <property type="entry name" value="GLYCOSYL_HYDROL_F2_2"/>
    <property type="match status" value="1"/>
</dbReference>
<dbReference type="SUPFAM" id="SSF49785">
    <property type="entry name" value="Galactose-binding domain-like"/>
    <property type="match status" value="1"/>
</dbReference>
<dbReference type="SUPFAM" id="SSF51445">
    <property type="entry name" value="(Trans)glycosidases"/>
    <property type="match status" value="1"/>
</dbReference>
<evidence type="ECO:0000256" key="5">
    <source>
        <dbReference type="ARBA" id="ARBA00023295"/>
    </source>
</evidence>
<dbReference type="NCBIfam" id="NF007538">
    <property type="entry name" value="PRK10150.1"/>
    <property type="match status" value="1"/>
</dbReference>
<dbReference type="AlphaFoldDB" id="A0A1G6IKY1"/>
<dbReference type="Pfam" id="PF00703">
    <property type="entry name" value="Glyco_hydro_2"/>
    <property type="match status" value="1"/>
</dbReference>
<evidence type="ECO:0000256" key="3">
    <source>
        <dbReference type="ARBA" id="ARBA00016205"/>
    </source>
</evidence>
<feature type="domain" description="Glycoside hydrolase family 2 immunoglobulin-like beta-sandwich" evidence="6">
    <location>
        <begin position="181"/>
        <end position="272"/>
    </location>
</feature>
<sequence length="602" mass="67507">MLRPQENAHRELKSLVGLWKFRADADGVGRDQEWQAAPLAGAIDMPVPSSYNEITADPQLYNHVGDVWYQTTTYVPRGWADRRIVLRFDSATHQATVWVNGTEVMSHKGGYLPFEADVTALVTPGEQVRITAAVDNRLDWTTIPPGWLEQTPDGARQKYFQDFFNFAGLHRPVHLYATAPAYVDDVTVRTDYDGRTGLVDYDVTVVGEGEVSVAVLDAEGNEVASGTGASGRVEIPEVRLWQPGVGYRYDLRISLARDGEVVDSYDQKFGVRTVRVVGTDFLINDRPFYFRGFGMHEDHHVFGKGQHDASMVHDYNLLKWIGANSFRTSHYPYSEENMEYADAHGIVVIDETPAVGLNLGIMGGIFGGGADDGKSQTFRPERIGEAGQAQHAQEIRELIARDKNRPSVVIWSIANEPESETQEAADYFRPLFDVAREADPTRPVGFVNVMLAPAGACKVTEMADVVMVNRYYGWYVDSGDIPSAMRHLRAEITKWTEIEEKPIIFTEFGADTMAGQHGLMGTMWTEEYQYDLMKATLEVFDEFPQVQGEQMWNFADFQTSAGIMRLDGNKKGAFTRDRRPKAVAHMLRKRWSAVEGDAKPTH</sequence>
<keyword evidence="10" id="KW-1185">Reference proteome</keyword>
<feature type="domain" description="Glycosyl hydrolases family 2 sugar binding" evidence="8">
    <location>
        <begin position="12"/>
        <end position="178"/>
    </location>
</feature>
<dbReference type="PRINTS" id="PR00132">
    <property type="entry name" value="GLHYDRLASE2"/>
</dbReference>
<gene>
    <name evidence="9" type="ORF">GA0111570_11715</name>
</gene>
<evidence type="ECO:0000259" key="7">
    <source>
        <dbReference type="Pfam" id="PF02836"/>
    </source>
</evidence>
<dbReference type="EMBL" id="FMYF01000017">
    <property type="protein sequence ID" value="SDC06416.1"/>
    <property type="molecule type" value="Genomic_DNA"/>
</dbReference>
<dbReference type="InterPro" id="IPR008979">
    <property type="entry name" value="Galactose-bd-like_sf"/>
</dbReference>
<dbReference type="EC" id="3.2.1.31" evidence="2"/>
<evidence type="ECO:0000256" key="1">
    <source>
        <dbReference type="ARBA" id="ARBA00007401"/>
    </source>
</evidence>
<dbReference type="FunFam" id="2.60.40.10:FF:001198">
    <property type="entry name" value="Beta-glucuronidase UidA"/>
    <property type="match status" value="1"/>
</dbReference>
<dbReference type="Proteomes" id="UP000199086">
    <property type="component" value="Unassembled WGS sequence"/>
</dbReference>
<evidence type="ECO:0000313" key="9">
    <source>
        <dbReference type="EMBL" id="SDC06416.1"/>
    </source>
</evidence>
<dbReference type="Gene3D" id="2.60.120.260">
    <property type="entry name" value="Galactose-binding domain-like"/>
    <property type="match status" value="1"/>
</dbReference>
<evidence type="ECO:0000256" key="4">
    <source>
        <dbReference type="ARBA" id="ARBA00022801"/>
    </source>
</evidence>
<protein>
    <recommendedName>
        <fullName evidence="3">Beta-glucuronidase</fullName>
        <ecNumber evidence="2">3.2.1.31</ecNumber>
    </recommendedName>
</protein>
<dbReference type="Pfam" id="PF02837">
    <property type="entry name" value="Glyco_hydro_2_N"/>
    <property type="match status" value="1"/>
</dbReference>
<feature type="domain" description="Glycoside hydrolase family 2 catalytic" evidence="7">
    <location>
        <begin position="274"/>
        <end position="594"/>
    </location>
</feature>
<dbReference type="RefSeq" id="WP_092613797.1">
    <property type="nucleotide sequence ID" value="NZ_FMYF01000017.1"/>
</dbReference>
<dbReference type="InterPro" id="IPR006104">
    <property type="entry name" value="Glyco_hydro_2_N"/>
</dbReference>
<dbReference type="GO" id="GO:0019391">
    <property type="term" value="P:glucuronoside catabolic process"/>
    <property type="evidence" value="ECO:0007669"/>
    <property type="project" value="TreeGrafter"/>
</dbReference>
<dbReference type="GO" id="GO:0005975">
    <property type="term" value="P:carbohydrate metabolic process"/>
    <property type="evidence" value="ECO:0007669"/>
    <property type="project" value="InterPro"/>
</dbReference>
<dbReference type="OrthoDB" id="9762066at2"/>
<dbReference type="InterPro" id="IPR017853">
    <property type="entry name" value="GH"/>
</dbReference>